<evidence type="ECO:0000256" key="11">
    <source>
        <dbReference type="ARBA" id="ARBA00049015"/>
    </source>
</evidence>
<comment type="cofactor">
    <cofactor evidence="12">
        <name>Mg(2+)</name>
        <dbReference type="ChEBI" id="CHEBI:18420"/>
    </cofactor>
    <text evidence="12">Binds 2 magnesium ions per subunit.</text>
</comment>
<feature type="binding site" evidence="12">
    <location>
        <position position="284"/>
    </location>
    <ligand>
        <name>Mg(2+)</name>
        <dbReference type="ChEBI" id="CHEBI:18420"/>
        <label>1</label>
    </ligand>
</feature>
<dbReference type="OMA" id="PQPRWID"/>
<reference evidence="14" key="1">
    <citation type="journal article" date="2021" name="BMC Genomics">
        <title>Chromosome-level genome assembly and manually-curated proteome of model necrotroph Parastagonospora nodorum Sn15 reveals a genome-wide trove of candidate effector homologs, and redundancy of virulence-related functions within an accessory chromosome.</title>
        <authorList>
            <person name="Bertazzoni S."/>
            <person name="Jones D.A.B."/>
            <person name="Phan H.T."/>
            <person name="Tan K.-C."/>
            <person name="Hane J.K."/>
        </authorList>
    </citation>
    <scope>NUCLEOTIDE SEQUENCE [LARGE SCALE GENOMIC DNA]</scope>
    <source>
        <strain evidence="14">SN15 / ATCC MYA-4574 / FGSC 10173)</strain>
    </source>
</reference>
<feature type="binding site" evidence="12">
    <location>
        <position position="64"/>
    </location>
    <ligand>
        <name>Mg(2+)</name>
        <dbReference type="ChEBI" id="CHEBI:18420"/>
        <label>1</label>
    </ligand>
</feature>
<dbReference type="GO" id="GO:0004649">
    <property type="term" value="F:poly(ADP-ribose) glycohydrolase activity"/>
    <property type="evidence" value="ECO:0007669"/>
    <property type="project" value="UniProtKB-EC"/>
</dbReference>
<evidence type="ECO:0000256" key="3">
    <source>
        <dbReference type="ARBA" id="ARBA00022801"/>
    </source>
</evidence>
<evidence type="ECO:0000256" key="12">
    <source>
        <dbReference type="PIRSR" id="PIRSR605502-1"/>
    </source>
</evidence>
<dbReference type="Gene3D" id="1.10.4080.10">
    <property type="entry name" value="ADP-ribosylation/Crystallin J1"/>
    <property type="match status" value="1"/>
</dbReference>
<dbReference type="VEuPathDB" id="FungiDB:JI435_108970"/>
<evidence type="ECO:0000256" key="2">
    <source>
        <dbReference type="ARBA" id="ARBA00012255"/>
    </source>
</evidence>
<evidence type="ECO:0000256" key="5">
    <source>
        <dbReference type="ARBA" id="ARBA00042398"/>
    </source>
</evidence>
<feature type="binding site" evidence="12">
    <location>
        <position position="283"/>
    </location>
    <ligand>
        <name>Mg(2+)</name>
        <dbReference type="ChEBI" id="CHEBI:18420"/>
        <label>1</label>
    </ligand>
</feature>
<dbReference type="GO" id="GO:0046872">
    <property type="term" value="F:metal ion binding"/>
    <property type="evidence" value="ECO:0007669"/>
    <property type="project" value="UniProtKB-KW"/>
</dbReference>
<proteinExistence type="inferred from homology"/>
<keyword evidence="14" id="KW-1185">Reference proteome</keyword>
<dbReference type="PANTHER" id="PTHR16222:SF24">
    <property type="entry name" value="ADP-RIBOSYLHYDROLASE ARH3"/>
    <property type="match status" value="1"/>
</dbReference>
<keyword evidence="12" id="KW-0460">Magnesium</keyword>
<dbReference type="InterPro" id="IPR050792">
    <property type="entry name" value="ADP-ribosylglycohydrolase"/>
</dbReference>
<comment type="similarity">
    <text evidence="1">Belongs to the ADP-ribosylglycohydrolase family.</text>
</comment>
<gene>
    <name evidence="13" type="ORF">JI435_108970</name>
</gene>
<dbReference type="SUPFAM" id="SSF101478">
    <property type="entry name" value="ADP-ribosylglycohydrolase"/>
    <property type="match status" value="1"/>
</dbReference>
<evidence type="ECO:0000256" key="10">
    <source>
        <dbReference type="ARBA" id="ARBA00043193"/>
    </source>
</evidence>
<feature type="binding site" evidence="12">
    <location>
        <position position="281"/>
    </location>
    <ligand>
        <name>Mg(2+)</name>
        <dbReference type="ChEBI" id="CHEBI:18420"/>
        <label>1</label>
    </ligand>
</feature>
<dbReference type="AlphaFoldDB" id="A0A7U2FGS1"/>
<sequence>MSFPTNSQTSKVLGALLGVHAGDSLGATLEFMPWSDVIGQYPKGLRDIIGGGAFRWSAGHATDDTDLTRAVLLAYLDSSKSNDPDFNIAKASAEYSLKWRDGDWPGRRKNSHPEDIGGATDTGLHNYKISRDTTTSGAGPDNAGNGSLMRCIPTGLFGANSEERVRESMAISEFTHDDERCTVACAAYNEIVAALVDGKSVREAVEIGKSIALDLHGEDVAAAISQGEKMDVEKMANEGPENHGFSPTGYVLDSLKVSVAAVLDTRGLEDVLVDVVRLGGDADTNGAIAGGLLGARDGVEGIPERWLEVLQFREQFEEVAREILRVQQAGKKRGR</sequence>
<dbReference type="OrthoDB" id="2021138at2759"/>
<keyword evidence="3" id="KW-0378">Hydrolase</keyword>
<dbReference type="EC" id="3.2.1.143" evidence="2"/>
<evidence type="ECO:0000256" key="4">
    <source>
        <dbReference type="ARBA" id="ARBA00041057"/>
    </source>
</evidence>
<evidence type="ECO:0000256" key="1">
    <source>
        <dbReference type="ARBA" id="ARBA00010702"/>
    </source>
</evidence>
<dbReference type="InterPro" id="IPR036705">
    <property type="entry name" value="Ribosyl_crysJ1_sf"/>
</dbReference>
<feature type="binding site" evidence="12">
    <location>
        <position position="62"/>
    </location>
    <ligand>
        <name>Mg(2+)</name>
        <dbReference type="ChEBI" id="CHEBI:18420"/>
        <label>1</label>
    </ligand>
</feature>
<keyword evidence="12" id="KW-0479">Metal-binding</keyword>
<dbReference type="PANTHER" id="PTHR16222">
    <property type="entry name" value="ADP-RIBOSYLGLYCOHYDROLASE"/>
    <property type="match status" value="1"/>
</dbReference>
<protein>
    <recommendedName>
        <fullName evidence="4">ADP-ribosylhydrolase ARH3</fullName>
        <ecNumber evidence="2">3.2.1.143</ecNumber>
    </recommendedName>
    <alternativeName>
        <fullName evidence="5">ADP-ribose glycohydrolase ARH3</fullName>
    </alternativeName>
    <alternativeName>
        <fullName evidence="6">ADP-ribosylhydrolase 3</fullName>
    </alternativeName>
    <alternativeName>
        <fullName evidence="9">O-acetyl-ADP-ribose deacetylase ARH3</fullName>
    </alternativeName>
    <alternativeName>
        <fullName evidence="10">Poly(ADP-ribose) glycohydrolase ARH3</fullName>
    </alternativeName>
    <alternativeName>
        <fullName evidence="8">[Protein ADP-ribosylarginine] hydrolase-like protein 2</fullName>
    </alternativeName>
    <alternativeName>
        <fullName evidence="7">[Protein ADP-ribosylserine] hydrolase</fullName>
    </alternativeName>
</protein>
<dbReference type="EMBL" id="CP069040">
    <property type="protein sequence ID" value="QRD04977.1"/>
    <property type="molecule type" value="Genomic_DNA"/>
</dbReference>
<dbReference type="RefSeq" id="XP_001801155.1">
    <property type="nucleotide sequence ID" value="XM_001801103.1"/>
</dbReference>
<dbReference type="Pfam" id="PF03747">
    <property type="entry name" value="ADP_ribosyl_GH"/>
    <property type="match status" value="1"/>
</dbReference>
<evidence type="ECO:0000313" key="13">
    <source>
        <dbReference type="EMBL" id="QRD04977.1"/>
    </source>
</evidence>
<evidence type="ECO:0000256" key="9">
    <source>
        <dbReference type="ARBA" id="ARBA00043187"/>
    </source>
</evidence>
<dbReference type="Proteomes" id="UP000663193">
    <property type="component" value="Chromosome 18"/>
</dbReference>
<organism evidence="13 14">
    <name type="scientific">Phaeosphaeria nodorum (strain SN15 / ATCC MYA-4574 / FGSC 10173)</name>
    <name type="common">Glume blotch fungus</name>
    <name type="synonym">Parastagonospora nodorum</name>
    <dbReference type="NCBI Taxonomy" id="321614"/>
    <lineage>
        <taxon>Eukaryota</taxon>
        <taxon>Fungi</taxon>
        <taxon>Dikarya</taxon>
        <taxon>Ascomycota</taxon>
        <taxon>Pezizomycotina</taxon>
        <taxon>Dothideomycetes</taxon>
        <taxon>Pleosporomycetidae</taxon>
        <taxon>Pleosporales</taxon>
        <taxon>Pleosporineae</taxon>
        <taxon>Phaeosphaeriaceae</taxon>
        <taxon>Parastagonospora</taxon>
    </lineage>
</organism>
<name>A0A7U2FGS1_PHANO</name>
<accession>A0A7U2FGS1</accession>
<comment type="catalytic activity">
    <reaction evidence="11">
        <text>alpha-NAD(+) + H2O = ADP-D-ribose + nicotinamide + H(+)</text>
        <dbReference type="Rhea" id="RHEA:68792"/>
        <dbReference type="ChEBI" id="CHEBI:15377"/>
        <dbReference type="ChEBI" id="CHEBI:15378"/>
        <dbReference type="ChEBI" id="CHEBI:17154"/>
        <dbReference type="ChEBI" id="CHEBI:57967"/>
        <dbReference type="ChEBI" id="CHEBI:77017"/>
    </reaction>
</comment>
<feature type="binding site" evidence="12">
    <location>
        <position position="63"/>
    </location>
    <ligand>
        <name>Mg(2+)</name>
        <dbReference type="ChEBI" id="CHEBI:18420"/>
        <label>1</label>
    </ligand>
</feature>
<dbReference type="InterPro" id="IPR005502">
    <property type="entry name" value="Ribosyl_crysJ1"/>
</dbReference>
<evidence type="ECO:0000256" key="6">
    <source>
        <dbReference type="ARBA" id="ARBA00042471"/>
    </source>
</evidence>
<evidence type="ECO:0000256" key="8">
    <source>
        <dbReference type="ARBA" id="ARBA00042850"/>
    </source>
</evidence>
<evidence type="ECO:0000313" key="14">
    <source>
        <dbReference type="Proteomes" id="UP000663193"/>
    </source>
</evidence>
<dbReference type="KEGG" id="pno:SNOG_10897"/>
<evidence type="ECO:0000256" key="7">
    <source>
        <dbReference type="ARBA" id="ARBA00042722"/>
    </source>
</evidence>